<evidence type="ECO:0000256" key="1">
    <source>
        <dbReference type="ARBA" id="ARBA00022475"/>
    </source>
</evidence>
<keyword evidence="5 11" id="KW-0812">Transmembrane</keyword>
<dbReference type="PANTHER" id="PTHR30400">
    <property type="entry name" value="MONOFUNCTIONAL BIOSYNTHETIC PEPTIDOGLYCAN TRANSGLYCOSYLASE"/>
    <property type="match status" value="1"/>
</dbReference>
<sequence>MTGALRAFLRHPARNALLALAAAALLWHIFILGEAAAYRWVNPTMTPYMKLERERIAAEGRRIPFRHEWIPLSRMGPNIKRAVIASEDQKFLHHDGVDWDALELEMEKHLEKGRGGGASTITQQVVKNVFLTHERSYIRKAREILISLALDRLWPKSRILEVYLNTAEFGEGIFGVQSAAKYYFGCSASALTEGQAAFLAAILPRPRYYQLHRGSAFIRRKAARIEYYMQRTPLRAGGENLAR</sequence>
<keyword evidence="2 11" id="KW-0997">Cell inner membrane</keyword>
<keyword evidence="3 11" id="KW-0328">Glycosyltransferase</keyword>
<proteinExistence type="inferred from homology"/>
<comment type="catalytic activity">
    <reaction evidence="11">
        <text>[GlcNAc-(1-&gt;4)-Mur2Ac(oyl-L-Ala-gamma-D-Glu-L-Lys-D-Ala-D-Ala)](n)-di-trans,octa-cis-undecaprenyl diphosphate + beta-D-GlcNAc-(1-&gt;4)-Mur2Ac(oyl-L-Ala-gamma-D-Glu-L-Lys-D-Ala-D-Ala)-di-trans,octa-cis-undecaprenyl diphosphate = [GlcNAc-(1-&gt;4)-Mur2Ac(oyl-L-Ala-gamma-D-Glu-L-Lys-D-Ala-D-Ala)](n+1)-di-trans,octa-cis-undecaprenyl diphosphate + di-trans,octa-cis-undecaprenyl diphosphate + H(+)</text>
        <dbReference type="Rhea" id="RHEA:23708"/>
        <dbReference type="Rhea" id="RHEA-COMP:9602"/>
        <dbReference type="Rhea" id="RHEA-COMP:9603"/>
        <dbReference type="ChEBI" id="CHEBI:15378"/>
        <dbReference type="ChEBI" id="CHEBI:58405"/>
        <dbReference type="ChEBI" id="CHEBI:60033"/>
        <dbReference type="ChEBI" id="CHEBI:78435"/>
        <dbReference type="EC" id="2.4.99.28"/>
    </reaction>
</comment>
<evidence type="ECO:0000256" key="2">
    <source>
        <dbReference type="ARBA" id="ARBA00022519"/>
    </source>
</evidence>
<dbReference type="EC" id="2.4.99.28" evidence="11"/>
<dbReference type="Proteomes" id="UP001165481">
    <property type="component" value="Unassembled WGS sequence"/>
</dbReference>
<accession>A0ABT7IMM4</accession>
<keyword evidence="10 11" id="KW-0961">Cell wall biogenesis/degradation</keyword>
<keyword evidence="1 11" id="KW-1003">Cell membrane</keyword>
<keyword evidence="8 11" id="KW-1133">Transmembrane helix</keyword>
<dbReference type="SUPFAM" id="SSF53955">
    <property type="entry name" value="Lysozyme-like"/>
    <property type="match status" value="1"/>
</dbReference>
<evidence type="ECO:0000256" key="6">
    <source>
        <dbReference type="ARBA" id="ARBA00022960"/>
    </source>
</evidence>
<organism evidence="13 14">
    <name type="scientific">Mesosutterella faecium</name>
    <dbReference type="NCBI Taxonomy" id="2925194"/>
    <lineage>
        <taxon>Bacteria</taxon>
        <taxon>Pseudomonadati</taxon>
        <taxon>Pseudomonadota</taxon>
        <taxon>Betaproteobacteria</taxon>
        <taxon>Burkholderiales</taxon>
        <taxon>Sutterellaceae</taxon>
        <taxon>Mesosutterella</taxon>
    </lineage>
</organism>
<dbReference type="InterPro" id="IPR036950">
    <property type="entry name" value="PBP_transglycosylase"/>
</dbReference>
<keyword evidence="14" id="KW-1185">Reference proteome</keyword>
<protein>
    <recommendedName>
        <fullName evidence="11">Biosynthetic peptidoglycan transglycosylase</fullName>
        <ecNumber evidence="11">2.4.99.28</ecNumber>
    </recommendedName>
    <alternativeName>
        <fullName evidence="11">Glycan polymerase</fullName>
    </alternativeName>
    <alternativeName>
        <fullName evidence="11">Peptidoglycan glycosyltransferase MtgA</fullName>
        <shortName evidence="11">PGT</shortName>
    </alternativeName>
</protein>
<dbReference type="Pfam" id="PF00912">
    <property type="entry name" value="Transgly"/>
    <property type="match status" value="1"/>
</dbReference>
<reference evidence="13" key="1">
    <citation type="submission" date="2023-03" db="EMBL/GenBank/DDBJ databases">
        <title>Mesosutterella sp. nov. isolated from porcine feces.</title>
        <authorList>
            <person name="Yu S."/>
        </authorList>
    </citation>
    <scope>NUCLEOTIDE SEQUENCE</scope>
    <source>
        <strain evidence="13">AGMB02718</strain>
    </source>
</reference>
<dbReference type="EMBL" id="JAKZJU020000001">
    <property type="protein sequence ID" value="MDL2058596.1"/>
    <property type="molecule type" value="Genomic_DNA"/>
</dbReference>
<evidence type="ECO:0000256" key="4">
    <source>
        <dbReference type="ARBA" id="ARBA00022679"/>
    </source>
</evidence>
<comment type="similarity">
    <text evidence="11">Belongs to the glycosyltransferase 51 family.</text>
</comment>
<dbReference type="InterPro" id="IPR011812">
    <property type="entry name" value="Pep_trsgly"/>
</dbReference>
<dbReference type="InterPro" id="IPR001264">
    <property type="entry name" value="Glyco_trans_51"/>
</dbReference>
<comment type="function">
    <text evidence="11">Peptidoglycan polymerase that catalyzes glycan chain elongation from lipid-linked precursors.</text>
</comment>
<comment type="pathway">
    <text evidence="11">Cell wall biogenesis; peptidoglycan biosynthesis.</text>
</comment>
<dbReference type="PANTHER" id="PTHR30400:SF0">
    <property type="entry name" value="BIOSYNTHETIC PEPTIDOGLYCAN TRANSGLYCOSYLASE"/>
    <property type="match status" value="1"/>
</dbReference>
<comment type="caution">
    <text evidence="13">The sequence shown here is derived from an EMBL/GenBank/DDBJ whole genome shotgun (WGS) entry which is preliminary data.</text>
</comment>
<feature type="domain" description="Glycosyl transferase family 51" evidence="12">
    <location>
        <begin position="66"/>
        <end position="225"/>
    </location>
</feature>
<evidence type="ECO:0000256" key="3">
    <source>
        <dbReference type="ARBA" id="ARBA00022676"/>
    </source>
</evidence>
<name>A0ABT7IMM4_9BURK</name>
<dbReference type="GO" id="GO:0016757">
    <property type="term" value="F:glycosyltransferase activity"/>
    <property type="evidence" value="ECO:0007669"/>
    <property type="project" value="UniProtKB-KW"/>
</dbReference>
<evidence type="ECO:0000313" key="13">
    <source>
        <dbReference type="EMBL" id="MDL2058596.1"/>
    </source>
</evidence>
<keyword evidence="9 11" id="KW-0472">Membrane</keyword>
<evidence type="ECO:0000256" key="7">
    <source>
        <dbReference type="ARBA" id="ARBA00022984"/>
    </source>
</evidence>
<dbReference type="NCBIfam" id="TIGR02070">
    <property type="entry name" value="mono_pep_trsgly"/>
    <property type="match status" value="1"/>
</dbReference>
<evidence type="ECO:0000256" key="8">
    <source>
        <dbReference type="ARBA" id="ARBA00022989"/>
    </source>
</evidence>
<evidence type="ECO:0000313" key="14">
    <source>
        <dbReference type="Proteomes" id="UP001165481"/>
    </source>
</evidence>
<dbReference type="HAMAP" id="MF_00766">
    <property type="entry name" value="PGT_MtgA"/>
    <property type="match status" value="1"/>
</dbReference>
<evidence type="ECO:0000256" key="11">
    <source>
        <dbReference type="HAMAP-Rule" id="MF_00766"/>
    </source>
</evidence>
<dbReference type="Gene3D" id="1.10.3810.10">
    <property type="entry name" value="Biosynthetic peptidoglycan transglycosylase-like"/>
    <property type="match status" value="1"/>
</dbReference>
<evidence type="ECO:0000256" key="5">
    <source>
        <dbReference type="ARBA" id="ARBA00022692"/>
    </source>
</evidence>
<keyword evidence="4 11" id="KW-0808">Transferase</keyword>
<dbReference type="RefSeq" id="WP_243375810.1">
    <property type="nucleotide sequence ID" value="NZ_JAKZJU020000001.1"/>
</dbReference>
<comment type="subcellular location">
    <subcellularLocation>
        <location evidence="11">Cell inner membrane</location>
        <topology evidence="11">Single-pass membrane protein</topology>
    </subcellularLocation>
</comment>
<keyword evidence="6 11" id="KW-0133">Cell shape</keyword>
<evidence type="ECO:0000256" key="9">
    <source>
        <dbReference type="ARBA" id="ARBA00023136"/>
    </source>
</evidence>
<keyword evidence="7 11" id="KW-0573">Peptidoglycan synthesis</keyword>
<dbReference type="InterPro" id="IPR023346">
    <property type="entry name" value="Lysozyme-like_dom_sf"/>
</dbReference>
<evidence type="ECO:0000259" key="12">
    <source>
        <dbReference type="Pfam" id="PF00912"/>
    </source>
</evidence>
<evidence type="ECO:0000256" key="10">
    <source>
        <dbReference type="ARBA" id="ARBA00023316"/>
    </source>
</evidence>
<gene>
    <name evidence="11 13" type="primary">mtgA</name>
    <name evidence="13" type="ORF">MUN46_001315</name>
</gene>